<reference evidence="4" key="1">
    <citation type="submission" date="2016-06" db="EMBL/GenBank/DDBJ databases">
        <title>Parallel loss of symbiosis genes in relatives of nitrogen-fixing non-legume Parasponia.</title>
        <authorList>
            <person name="Van Velzen R."/>
            <person name="Holmer R."/>
            <person name="Bu F."/>
            <person name="Rutten L."/>
            <person name="Van Zeijl A."/>
            <person name="Liu W."/>
            <person name="Santuari L."/>
            <person name="Cao Q."/>
            <person name="Sharma T."/>
            <person name="Shen D."/>
            <person name="Roswanjaya Y."/>
            <person name="Wardhani T."/>
            <person name="Kalhor M.S."/>
            <person name="Jansen J."/>
            <person name="Van den Hoogen J."/>
            <person name="Gungor B."/>
            <person name="Hartog M."/>
            <person name="Hontelez J."/>
            <person name="Verver J."/>
            <person name="Yang W.-C."/>
            <person name="Schijlen E."/>
            <person name="Repin R."/>
            <person name="Schilthuizen M."/>
            <person name="Schranz E."/>
            <person name="Heidstra R."/>
            <person name="Miyata K."/>
            <person name="Fedorova E."/>
            <person name="Kohlen W."/>
            <person name="Bisseling T."/>
            <person name="Smit S."/>
            <person name="Geurts R."/>
        </authorList>
    </citation>
    <scope>NUCLEOTIDE SEQUENCE [LARGE SCALE GENOMIC DNA]</scope>
    <source>
        <strain evidence="4">cv. WU1-14</strain>
    </source>
</reference>
<evidence type="ECO:0000256" key="2">
    <source>
        <dbReference type="SAM" id="MobiDB-lite"/>
    </source>
</evidence>
<protein>
    <submittedName>
        <fullName evidence="3">Topless family</fullName>
    </submittedName>
</protein>
<comment type="caution">
    <text evidence="3">The sequence shown here is derived from an EMBL/GenBank/DDBJ whole genome shotgun (WGS) entry which is preliminary data.</text>
</comment>
<sequence>MADPDGESFDETVIKMLHFLEQHDFYSTIEQLEIESGISIRENPESPRLNDLELTTTAQRHAKPWVEEPNYLTPNFLTAPIKDLLAGLPLPPLVPNGDAPAPAHHLMPPGGWMPNLTSVPHQPFSAEPFNQNVLGRKPNTCSVPNQPVSAQPFGQNAPVPEPPVKRQKLVGTSEEVNKPLAVWPAPPNDDLPHTVVVIFKQGSEVKSLDFHPVQQTLLLAGTVNGHFSIWEVGRKDWLVSENFTIWDLESCSSRFQNECFADNFTTSVNCVRWSPDGALFGVAHSKHIVHLYSYHGGDVLRQHLEIDAHFGNVYDIAFSHQTEEALYLITCGEDMTVKMWKAVYTGDKISPVRTFRGHEAPVYSVCSYQIDPNYIFSVDTNGKIKAWVNGDLLYSHDAAPSWGRMVCTVDGRLFLCGTSKDGNSYLVEWDHNDGGNVKQIYNGLRKQSASIVQFDTANCRYLAAGDEYHVKFWDMDNKNMLTYTCAAGGLPSCPCVRFNKGGTLLAITTCEDGIKVLANDSGLQHLCSSGKRPLDGFILSLEKPIIDTASRSAKAASNEIVEEPVPKNNVPYALGHTVVGSRTTAELQMSEVWKLSEINQKSQLFFLGLSTYQTSPSPSRIIRLTYANSGRYILALTRSALYELKLCQTRRKDHIVSEKATPMWPSQHFLPSPVLPSLVLSDNGYYLLIASQVENSLLKVADFSTMKTFLLPPMAAKAIALLPQDNNIIAIGTNDSLIRIYNVQADELNVELIGHTRSVTGLDFSALLNVLVSSGSDRKLCVWSVDGWRMLTSKILDVPPYQNSSPLIHTRIQFHQDQIHLLVVQETQLGIYKAPNLECLRQWNPSESLTSITDATYSSNSLSVYASFFDGSVRIFTASTLETFCVIRPSAYLSPRTREYPVSIAADPTDPYRFALGYTDGEVAILQPPESKSEVVTPAPHDDGGRPGVSSKGSPDEQTEG</sequence>
<dbReference type="PANTHER" id="PTHR44083">
    <property type="entry name" value="TOPLESS-RELATED PROTEIN 1-RELATED"/>
    <property type="match status" value="1"/>
</dbReference>
<feature type="repeat" description="WD" evidence="1">
    <location>
        <begin position="306"/>
        <end position="341"/>
    </location>
</feature>
<dbReference type="GO" id="GO:0006355">
    <property type="term" value="P:regulation of DNA-templated transcription"/>
    <property type="evidence" value="ECO:0007669"/>
    <property type="project" value="InterPro"/>
</dbReference>
<dbReference type="InterPro" id="IPR027728">
    <property type="entry name" value="Topless_fam"/>
</dbReference>
<keyword evidence="4" id="KW-1185">Reference proteome</keyword>
<dbReference type="Proteomes" id="UP000237105">
    <property type="component" value="Unassembled WGS sequence"/>
</dbReference>
<dbReference type="PANTHER" id="PTHR44083:SF48">
    <property type="entry name" value="TOPLESS-RELATED PROTEIN 4"/>
    <property type="match status" value="1"/>
</dbReference>
<name>A0A2P5BH59_PARAD</name>
<accession>A0A2P5BH59</accession>
<dbReference type="Gene3D" id="2.130.10.10">
    <property type="entry name" value="YVTN repeat-like/Quinoprotein amine dehydrogenase"/>
    <property type="match status" value="3"/>
</dbReference>
<dbReference type="PROSITE" id="PS50294">
    <property type="entry name" value="WD_REPEATS_REGION"/>
    <property type="match status" value="1"/>
</dbReference>
<organism evidence="3 4">
    <name type="scientific">Parasponia andersonii</name>
    <name type="common">Sponia andersonii</name>
    <dbReference type="NCBI Taxonomy" id="3476"/>
    <lineage>
        <taxon>Eukaryota</taxon>
        <taxon>Viridiplantae</taxon>
        <taxon>Streptophyta</taxon>
        <taxon>Embryophyta</taxon>
        <taxon>Tracheophyta</taxon>
        <taxon>Spermatophyta</taxon>
        <taxon>Magnoliopsida</taxon>
        <taxon>eudicotyledons</taxon>
        <taxon>Gunneridae</taxon>
        <taxon>Pentapetalae</taxon>
        <taxon>rosids</taxon>
        <taxon>fabids</taxon>
        <taxon>Rosales</taxon>
        <taxon>Cannabaceae</taxon>
        <taxon>Parasponia</taxon>
    </lineage>
</organism>
<proteinExistence type="predicted"/>
<dbReference type="InterPro" id="IPR036322">
    <property type="entry name" value="WD40_repeat_dom_sf"/>
</dbReference>
<evidence type="ECO:0000256" key="1">
    <source>
        <dbReference type="PROSITE-ProRule" id="PRU00221"/>
    </source>
</evidence>
<dbReference type="PROSITE" id="PS50082">
    <property type="entry name" value="WD_REPEATS_2"/>
    <property type="match status" value="2"/>
</dbReference>
<keyword evidence="1" id="KW-0853">WD repeat</keyword>
<dbReference type="SUPFAM" id="SSF50978">
    <property type="entry name" value="WD40 repeat-like"/>
    <property type="match status" value="2"/>
</dbReference>
<dbReference type="InterPro" id="IPR001680">
    <property type="entry name" value="WD40_rpt"/>
</dbReference>
<dbReference type="EMBL" id="JXTB01000282">
    <property type="protein sequence ID" value="PON48093.1"/>
    <property type="molecule type" value="Genomic_DNA"/>
</dbReference>
<evidence type="ECO:0000313" key="3">
    <source>
        <dbReference type="EMBL" id="PON48093.1"/>
    </source>
</evidence>
<dbReference type="OrthoDB" id="1602884at2759"/>
<evidence type="ECO:0000313" key="4">
    <source>
        <dbReference type="Proteomes" id="UP000237105"/>
    </source>
</evidence>
<gene>
    <name evidence="3" type="ORF">PanWU01x14_239830</name>
</gene>
<feature type="repeat" description="WD" evidence="1">
    <location>
        <begin position="752"/>
        <end position="793"/>
    </location>
</feature>
<dbReference type="AlphaFoldDB" id="A0A2P5BH59"/>
<dbReference type="SMART" id="SM00320">
    <property type="entry name" value="WD40"/>
    <property type="match status" value="8"/>
</dbReference>
<dbReference type="Pfam" id="PF00400">
    <property type="entry name" value="WD40"/>
    <property type="match status" value="3"/>
</dbReference>
<dbReference type="STRING" id="3476.A0A2P5BH59"/>
<feature type="region of interest" description="Disordered" evidence="2">
    <location>
        <begin position="927"/>
        <end position="961"/>
    </location>
</feature>
<dbReference type="InterPro" id="IPR015943">
    <property type="entry name" value="WD40/YVTN_repeat-like_dom_sf"/>
</dbReference>